<dbReference type="PANTHER" id="PTHR43857">
    <property type="entry name" value="BLR7761 PROTEIN"/>
    <property type="match status" value="1"/>
</dbReference>
<dbReference type="InterPro" id="IPR006175">
    <property type="entry name" value="YjgF/YER057c/UK114"/>
</dbReference>
<keyword evidence="2" id="KW-1185">Reference proteome</keyword>
<dbReference type="Pfam" id="PF01042">
    <property type="entry name" value="Ribonuc_L-PSP"/>
    <property type="match status" value="1"/>
</dbReference>
<dbReference type="RefSeq" id="WP_250871678.1">
    <property type="nucleotide sequence ID" value="NZ_JALXFV010000001.1"/>
</dbReference>
<evidence type="ECO:0000313" key="2">
    <source>
        <dbReference type="Proteomes" id="UP001597187"/>
    </source>
</evidence>
<dbReference type="Gene3D" id="3.30.1330.40">
    <property type="entry name" value="RutC-like"/>
    <property type="match status" value="1"/>
</dbReference>
<proteinExistence type="predicted"/>
<dbReference type="Proteomes" id="UP001597187">
    <property type="component" value="Unassembled WGS sequence"/>
</dbReference>
<evidence type="ECO:0000313" key="1">
    <source>
        <dbReference type="EMBL" id="MFD1511690.1"/>
    </source>
</evidence>
<gene>
    <name evidence="1" type="ORF">ACFSBT_00170</name>
</gene>
<organism evidence="1 2">
    <name type="scientific">Halomarina rubra</name>
    <dbReference type="NCBI Taxonomy" id="2071873"/>
    <lineage>
        <taxon>Archaea</taxon>
        <taxon>Methanobacteriati</taxon>
        <taxon>Methanobacteriota</taxon>
        <taxon>Stenosarchaea group</taxon>
        <taxon>Halobacteria</taxon>
        <taxon>Halobacteriales</taxon>
        <taxon>Natronomonadaceae</taxon>
        <taxon>Halomarina</taxon>
    </lineage>
</organism>
<name>A0ABD6AQA7_9EURY</name>
<dbReference type="EMBL" id="JBHUDC010000001">
    <property type="protein sequence ID" value="MFD1511690.1"/>
    <property type="molecule type" value="Genomic_DNA"/>
</dbReference>
<accession>A0ABD6AQA7</accession>
<protein>
    <submittedName>
        <fullName evidence="1">RidA family protein</fullName>
    </submittedName>
</protein>
<dbReference type="PANTHER" id="PTHR43857:SF1">
    <property type="entry name" value="YJGH FAMILY PROTEIN"/>
    <property type="match status" value="1"/>
</dbReference>
<comment type="caution">
    <text evidence="1">The sequence shown here is derived from an EMBL/GenBank/DDBJ whole genome shotgun (WGS) entry which is preliminary data.</text>
</comment>
<dbReference type="SUPFAM" id="SSF55298">
    <property type="entry name" value="YjgF-like"/>
    <property type="match status" value="1"/>
</dbReference>
<reference evidence="1 2" key="1">
    <citation type="journal article" date="2019" name="Int. J. Syst. Evol. Microbiol.">
        <title>The Global Catalogue of Microorganisms (GCM) 10K type strain sequencing project: providing services to taxonomists for standard genome sequencing and annotation.</title>
        <authorList>
            <consortium name="The Broad Institute Genomics Platform"/>
            <consortium name="The Broad Institute Genome Sequencing Center for Infectious Disease"/>
            <person name="Wu L."/>
            <person name="Ma J."/>
        </authorList>
    </citation>
    <scope>NUCLEOTIDE SEQUENCE [LARGE SCALE GENOMIC DNA]</scope>
    <source>
        <strain evidence="1 2">CGMCC 1.12563</strain>
    </source>
</reference>
<dbReference type="AlphaFoldDB" id="A0ABD6AQA7"/>
<dbReference type="InterPro" id="IPR035959">
    <property type="entry name" value="RutC-like_sf"/>
</dbReference>
<dbReference type="CDD" id="cd06154">
    <property type="entry name" value="YjgF_YER057c_UK114_like_6"/>
    <property type="match status" value="1"/>
</dbReference>
<sequence length="131" mass="14439">MRRQRVQSGTEWEEKVGYSRAVRVGNRVFVAGTTATDEDEVVDGDAYDQTKRAIENVERGLTEAGASLDDVVRTRLYVTDADDWELVGRAHEEAFGDVRPAATLVEVSRLVDPAMCVEVEVDAVVDEHGGE</sequence>